<evidence type="ECO:0008006" key="3">
    <source>
        <dbReference type="Google" id="ProtNLM"/>
    </source>
</evidence>
<dbReference type="AlphaFoldDB" id="A0A1I2CAL9"/>
<dbReference type="STRING" id="655355.SAMN05216283_101667"/>
<protein>
    <recommendedName>
        <fullName evidence="3">Lipoprotein</fullName>
    </recommendedName>
</protein>
<dbReference type="PROSITE" id="PS51257">
    <property type="entry name" value="PROKAR_LIPOPROTEIN"/>
    <property type="match status" value="1"/>
</dbReference>
<proteinExistence type="predicted"/>
<sequence>MKTKIMLLLVGAFLILSCRTQKNLARNYFLTHNINSSQQEQLDALLSRGLDYEALYTLLGKIKPMSTIRSYSFPIANTDSIKKTKADVLDLDKNQIHLDEITNLQHLIGTVDYPDLEFVLYPFQKNRKNRRNLQLVVFKESLLDSLLETKASFFGQFGLVPGTNASIVLSTVENSDRYERLRAYGYLFGYPDYAVDFFVEAMVEMKENDVLLPRNYFQIPSFSAKEGAFVYAYPKKHIPTKVDSSLYERSITLLNHYRDIRQNYLNPDSTLKASELLNDYYQSKLIFQ</sequence>
<evidence type="ECO:0000313" key="1">
    <source>
        <dbReference type="EMBL" id="SFE65215.1"/>
    </source>
</evidence>
<dbReference type="Proteomes" id="UP000198964">
    <property type="component" value="Unassembled WGS sequence"/>
</dbReference>
<gene>
    <name evidence="1" type="ORF">SAMN05216283_101667</name>
</gene>
<dbReference type="RefSeq" id="WP_093918382.1">
    <property type="nucleotide sequence ID" value="NZ_FONW01000001.1"/>
</dbReference>
<name>A0A1I2CAL9_9BACT</name>
<reference evidence="1 2" key="1">
    <citation type="submission" date="2016-10" db="EMBL/GenBank/DDBJ databases">
        <authorList>
            <person name="de Groot N.N."/>
        </authorList>
    </citation>
    <scope>NUCLEOTIDE SEQUENCE [LARGE SCALE GENOMIC DNA]</scope>
    <source>
        <strain evidence="1 2">CGMCC 1.9156</strain>
    </source>
</reference>
<keyword evidence="2" id="KW-1185">Reference proteome</keyword>
<evidence type="ECO:0000313" key="2">
    <source>
        <dbReference type="Proteomes" id="UP000198964"/>
    </source>
</evidence>
<organism evidence="1 2">
    <name type="scientific">Sunxiuqinia elliptica</name>
    <dbReference type="NCBI Taxonomy" id="655355"/>
    <lineage>
        <taxon>Bacteria</taxon>
        <taxon>Pseudomonadati</taxon>
        <taxon>Bacteroidota</taxon>
        <taxon>Bacteroidia</taxon>
        <taxon>Marinilabiliales</taxon>
        <taxon>Prolixibacteraceae</taxon>
        <taxon>Sunxiuqinia</taxon>
    </lineage>
</organism>
<dbReference type="EMBL" id="FONW01000001">
    <property type="protein sequence ID" value="SFE65215.1"/>
    <property type="molecule type" value="Genomic_DNA"/>
</dbReference>
<accession>A0A1I2CAL9</accession>